<protein>
    <recommendedName>
        <fullName evidence="2 5">Basal-body rod modification protein FlgD</fullName>
    </recommendedName>
</protein>
<keyword evidence="3 5" id="KW-1005">Bacterial flagellum biogenesis</keyword>
<evidence type="ECO:0000256" key="4">
    <source>
        <dbReference type="ARBA" id="ARBA00024746"/>
    </source>
</evidence>
<accession>N6Z0T8</accession>
<gene>
    <name evidence="8" type="ORF">C667_08890</name>
</gene>
<dbReference type="GO" id="GO:0044781">
    <property type="term" value="P:bacterial-type flagellum organization"/>
    <property type="evidence" value="ECO:0007669"/>
    <property type="project" value="UniProtKB-UniRule"/>
</dbReference>
<evidence type="ECO:0000313" key="8">
    <source>
        <dbReference type="EMBL" id="ENO97435.1"/>
    </source>
</evidence>
<dbReference type="RefSeq" id="WP_004361023.1">
    <property type="nucleotide sequence ID" value="NZ_AMXF01000048.1"/>
</dbReference>
<keyword evidence="8" id="KW-0969">Cilium</keyword>
<dbReference type="EMBL" id="AMXF01000048">
    <property type="protein sequence ID" value="ENO97435.1"/>
    <property type="molecule type" value="Genomic_DNA"/>
</dbReference>
<evidence type="ECO:0000259" key="7">
    <source>
        <dbReference type="Pfam" id="PF13861"/>
    </source>
</evidence>
<dbReference type="InterPro" id="IPR025965">
    <property type="entry name" value="FlgD/Vpr_Ig-like"/>
</dbReference>
<keyword evidence="8" id="KW-0282">Flagellum</keyword>
<dbReference type="OrthoDB" id="9785233at2"/>
<dbReference type="InterPro" id="IPR025963">
    <property type="entry name" value="FLgD_Tudor"/>
</dbReference>
<sequence length="225" mass="23703">MSSVTNNQDIAASVLAKINTRTDAKEASASGDMNSRFLTLLTTQLKNQDPLNPMENAEVTSQLAQMSTVDGIERLNKMFQSFVDGQSAYDSMQAAALVGRGVLVEGRKLTLTESGAVGGFELDAAADSVVLSIKDAAGLEVKQIQLADVKAGSQNFIWDGSAKDGTRAADGAYTVELTALAEGEKVTGRTLEFGPVTSVIRGAAGTDFQVGSLGIFKYDDIKQIL</sequence>
<dbReference type="Gene3D" id="2.60.40.4070">
    <property type="match status" value="1"/>
</dbReference>
<feature type="domain" description="FlgD/Vpr Ig-like" evidence="6">
    <location>
        <begin position="108"/>
        <end position="180"/>
    </location>
</feature>
<keyword evidence="9" id="KW-1185">Reference proteome</keyword>
<organism evidence="8 9">
    <name type="scientific">Thauera phenylacetica B4P</name>
    <dbReference type="NCBI Taxonomy" id="1234382"/>
    <lineage>
        <taxon>Bacteria</taxon>
        <taxon>Pseudomonadati</taxon>
        <taxon>Pseudomonadota</taxon>
        <taxon>Betaproteobacteria</taxon>
        <taxon>Rhodocyclales</taxon>
        <taxon>Zoogloeaceae</taxon>
        <taxon>Thauera</taxon>
    </lineage>
</organism>
<dbReference type="Pfam" id="PF13861">
    <property type="entry name" value="FLgD_tudor"/>
    <property type="match status" value="1"/>
</dbReference>
<dbReference type="Proteomes" id="UP000013047">
    <property type="component" value="Unassembled WGS sequence"/>
</dbReference>
<evidence type="ECO:0000256" key="2">
    <source>
        <dbReference type="ARBA" id="ARBA00016013"/>
    </source>
</evidence>
<dbReference type="Pfam" id="PF03963">
    <property type="entry name" value="FlgD"/>
    <property type="match status" value="1"/>
</dbReference>
<dbReference type="Gene3D" id="2.30.30.910">
    <property type="match status" value="1"/>
</dbReference>
<feature type="domain" description="FlgD Tudor-like" evidence="7">
    <location>
        <begin position="91"/>
        <end position="222"/>
    </location>
</feature>
<dbReference type="AlphaFoldDB" id="N6Z0T8"/>
<dbReference type="InterPro" id="IPR005648">
    <property type="entry name" value="FlgD"/>
</dbReference>
<evidence type="ECO:0000256" key="5">
    <source>
        <dbReference type="RuleBase" id="RU362076"/>
    </source>
</evidence>
<evidence type="ECO:0000313" key="9">
    <source>
        <dbReference type="Proteomes" id="UP000013047"/>
    </source>
</evidence>
<comment type="caution">
    <text evidence="8">The sequence shown here is derived from an EMBL/GenBank/DDBJ whole genome shotgun (WGS) entry which is preliminary data.</text>
</comment>
<reference evidence="8 9" key="1">
    <citation type="submission" date="2012-09" db="EMBL/GenBank/DDBJ databases">
        <title>Draft Genome Sequences of 6 Strains from Genus Thauera.</title>
        <authorList>
            <person name="Liu B."/>
            <person name="Shapleigh J.P."/>
            <person name="Frostegard A.H."/>
        </authorList>
    </citation>
    <scope>NUCLEOTIDE SEQUENCE [LARGE SCALE GENOMIC DNA]</scope>
    <source>
        <strain evidence="8 9">B4P</strain>
    </source>
</reference>
<name>N6Z0T8_9RHOO</name>
<evidence type="ECO:0000256" key="1">
    <source>
        <dbReference type="ARBA" id="ARBA00010577"/>
    </source>
</evidence>
<keyword evidence="8" id="KW-0966">Cell projection</keyword>
<comment type="function">
    <text evidence="4 5">Required for flagellar hook formation. May act as a scaffolding protein.</text>
</comment>
<evidence type="ECO:0000256" key="3">
    <source>
        <dbReference type="ARBA" id="ARBA00022795"/>
    </source>
</evidence>
<dbReference type="Pfam" id="PF13860">
    <property type="entry name" value="FlgD_ig"/>
    <property type="match status" value="1"/>
</dbReference>
<evidence type="ECO:0000259" key="6">
    <source>
        <dbReference type="Pfam" id="PF13860"/>
    </source>
</evidence>
<comment type="similarity">
    <text evidence="1 5">Belongs to the FlgD family.</text>
</comment>
<proteinExistence type="inferred from homology"/>